<dbReference type="Proteomes" id="UP000070433">
    <property type="component" value="Chromosome"/>
</dbReference>
<reference evidence="3 4" key="1">
    <citation type="journal article" date="2014" name="Int. J. Syst. Evol. Microbiol.">
        <title>Ramlibacter solisilvae sp. nov., isolated from forest soil, and emended description of the genus Ramlibacter.</title>
        <authorList>
            <person name="Lee H.J."/>
            <person name="Lee S.H."/>
            <person name="Lee S.S."/>
            <person name="Lee J.S."/>
            <person name="Kim Y."/>
            <person name="Kim S.C."/>
            <person name="Jeon C.O."/>
        </authorList>
    </citation>
    <scope>NUCLEOTIDE SEQUENCE [LARGE SCALE GENOMIC DNA]</scope>
    <source>
        <strain evidence="3 4">5-10</strain>
    </source>
</reference>
<gene>
    <name evidence="3" type="ORF">UC35_19745</name>
</gene>
<evidence type="ECO:0000256" key="1">
    <source>
        <dbReference type="ARBA" id="ARBA00006987"/>
    </source>
</evidence>
<keyword evidence="2" id="KW-0732">Signal</keyword>
<proteinExistence type="inferred from homology"/>
<dbReference type="Pfam" id="PF03401">
    <property type="entry name" value="TctC"/>
    <property type="match status" value="1"/>
</dbReference>
<dbReference type="Gene3D" id="3.40.190.10">
    <property type="entry name" value="Periplasmic binding protein-like II"/>
    <property type="match status" value="1"/>
</dbReference>
<dbReference type="PATRIC" id="fig|94132.3.peg.4028"/>
<comment type="similarity">
    <text evidence="1">Belongs to the UPF0065 (bug) family.</text>
</comment>
<accession>A0A127JXN1</accession>
<dbReference type="Gene3D" id="3.40.190.150">
    <property type="entry name" value="Bordetella uptake gene, domain 1"/>
    <property type="match status" value="1"/>
</dbReference>
<dbReference type="InterPro" id="IPR042100">
    <property type="entry name" value="Bug_dom1"/>
</dbReference>
<dbReference type="PANTHER" id="PTHR42928:SF5">
    <property type="entry name" value="BLR1237 PROTEIN"/>
    <property type="match status" value="1"/>
</dbReference>
<dbReference type="PANTHER" id="PTHR42928">
    <property type="entry name" value="TRICARBOXYLATE-BINDING PROTEIN"/>
    <property type="match status" value="1"/>
</dbReference>
<feature type="signal peptide" evidence="2">
    <location>
        <begin position="1"/>
        <end position="23"/>
    </location>
</feature>
<dbReference type="OrthoDB" id="8678477at2"/>
<evidence type="ECO:0000313" key="4">
    <source>
        <dbReference type="Proteomes" id="UP000070433"/>
    </source>
</evidence>
<name>A0A127JXN1_9BURK</name>
<dbReference type="RefSeq" id="WP_061502733.1">
    <property type="nucleotide sequence ID" value="NZ_CP010951.1"/>
</dbReference>
<protein>
    <submittedName>
        <fullName evidence="3">MFS transporter</fullName>
    </submittedName>
</protein>
<evidence type="ECO:0000256" key="2">
    <source>
        <dbReference type="SAM" id="SignalP"/>
    </source>
</evidence>
<dbReference type="InterPro" id="IPR005064">
    <property type="entry name" value="BUG"/>
</dbReference>
<dbReference type="PIRSF" id="PIRSF017082">
    <property type="entry name" value="YflP"/>
    <property type="match status" value="1"/>
</dbReference>
<dbReference type="CDD" id="cd13578">
    <property type="entry name" value="PBP2_Bug27"/>
    <property type="match status" value="1"/>
</dbReference>
<feature type="chain" id="PRO_5007449858" evidence="2">
    <location>
        <begin position="24"/>
        <end position="324"/>
    </location>
</feature>
<organism evidence="3 4">
    <name type="scientific">Ramlibacter tataouinensis</name>
    <dbReference type="NCBI Taxonomy" id="94132"/>
    <lineage>
        <taxon>Bacteria</taxon>
        <taxon>Pseudomonadati</taxon>
        <taxon>Pseudomonadota</taxon>
        <taxon>Betaproteobacteria</taxon>
        <taxon>Burkholderiales</taxon>
        <taxon>Comamonadaceae</taxon>
        <taxon>Ramlibacter</taxon>
    </lineage>
</organism>
<evidence type="ECO:0000313" key="3">
    <source>
        <dbReference type="EMBL" id="AMO24659.1"/>
    </source>
</evidence>
<sequence length="324" mass="33738">MHRRHVVAVVAAALATSLASAQAQDKWPSRPITYVVPFGAGGTTDVLARLVTQKAGPALGATFVIENKPGAGGSLGSDFTAKAAPDGYTIQGGTISSHAINVSLYAKLGYDPIRSFQPITLIGSMPNILVVRADSPYQTLQDVIAAAKAKPGVINYASSGNGTSQHLSGVFFEQLTGGKMVHVPFKSSAESLTSLMSGQGVDIIFENLAPALPHIQAGKLRALGVTSEQRSSTVPQVPAIAETLPGFGIVSWQAIFAPAGVPKPIVDRLSAEMIKAVQDPELRAKLVAQGIEPGGMSPAELAAFQKAEVEKWGRVIKAGNIKVE</sequence>
<keyword evidence="4" id="KW-1185">Reference proteome</keyword>
<dbReference type="AlphaFoldDB" id="A0A127JXN1"/>
<dbReference type="SUPFAM" id="SSF53850">
    <property type="entry name" value="Periplasmic binding protein-like II"/>
    <property type="match status" value="1"/>
</dbReference>
<dbReference type="EMBL" id="CP010951">
    <property type="protein sequence ID" value="AMO24659.1"/>
    <property type="molecule type" value="Genomic_DNA"/>
</dbReference>